<comment type="catalytic activity">
    <reaction evidence="1">
        <text>inosine + phosphate = alpha-D-ribose 1-phosphate + hypoxanthine</text>
        <dbReference type="Rhea" id="RHEA:27646"/>
        <dbReference type="ChEBI" id="CHEBI:17368"/>
        <dbReference type="ChEBI" id="CHEBI:17596"/>
        <dbReference type="ChEBI" id="CHEBI:43474"/>
        <dbReference type="ChEBI" id="CHEBI:57720"/>
        <dbReference type="EC" id="2.4.2.1"/>
    </reaction>
    <physiologicalReaction direction="left-to-right" evidence="1">
        <dbReference type="Rhea" id="RHEA:27647"/>
    </physiologicalReaction>
</comment>
<evidence type="ECO:0000256" key="4">
    <source>
        <dbReference type="ARBA" id="ARBA00007353"/>
    </source>
</evidence>
<comment type="cofactor">
    <cofactor evidence="2">
        <name>Zn(2+)</name>
        <dbReference type="ChEBI" id="CHEBI:29105"/>
    </cofactor>
</comment>
<evidence type="ECO:0000256" key="10">
    <source>
        <dbReference type="ARBA" id="ARBA00048968"/>
    </source>
</evidence>
<protein>
    <recommendedName>
        <fullName evidence="12">Purine nucleoside phosphorylase</fullName>
    </recommendedName>
</protein>
<keyword evidence="7" id="KW-0378">Hydrolase</keyword>
<dbReference type="EMBL" id="AP024601">
    <property type="protein sequence ID" value="BCU82239.1"/>
    <property type="molecule type" value="Genomic_DNA"/>
</dbReference>
<dbReference type="KEGG" id="pabs:JIR001_20220"/>
<dbReference type="PANTHER" id="PTHR30616:SF2">
    <property type="entry name" value="PURINE NUCLEOSIDE PHOSPHORYLASE LACC1"/>
    <property type="match status" value="1"/>
</dbReference>
<evidence type="ECO:0000256" key="3">
    <source>
        <dbReference type="ARBA" id="ARBA00003215"/>
    </source>
</evidence>
<dbReference type="SUPFAM" id="SSF64438">
    <property type="entry name" value="CNF1/YfiH-like putative cysteine hydrolases"/>
    <property type="match status" value="1"/>
</dbReference>
<evidence type="ECO:0000256" key="5">
    <source>
        <dbReference type="ARBA" id="ARBA00022679"/>
    </source>
</evidence>
<comment type="similarity">
    <text evidence="4 12">Belongs to the purine nucleoside phosphorylase YfiH/LACC1 family.</text>
</comment>
<dbReference type="InterPro" id="IPR003730">
    <property type="entry name" value="Cu_polyphenol_OxRdtase"/>
</dbReference>
<evidence type="ECO:0000256" key="9">
    <source>
        <dbReference type="ARBA" id="ARBA00047989"/>
    </source>
</evidence>
<dbReference type="GO" id="GO:0016787">
    <property type="term" value="F:hydrolase activity"/>
    <property type="evidence" value="ECO:0007669"/>
    <property type="project" value="UniProtKB-KW"/>
</dbReference>
<dbReference type="GO" id="GO:0017061">
    <property type="term" value="F:S-methyl-5-thioadenosine phosphorylase activity"/>
    <property type="evidence" value="ECO:0007669"/>
    <property type="project" value="UniProtKB-EC"/>
</dbReference>
<evidence type="ECO:0000256" key="2">
    <source>
        <dbReference type="ARBA" id="ARBA00001947"/>
    </source>
</evidence>
<evidence type="ECO:0000256" key="6">
    <source>
        <dbReference type="ARBA" id="ARBA00022723"/>
    </source>
</evidence>
<organism evidence="13 14">
    <name type="scientific">Polycladomyces abyssicola</name>
    <dbReference type="NCBI Taxonomy" id="1125966"/>
    <lineage>
        <taxon>Bacteria</taxon>
        <taxon>Bacillati</taxon>
        <taxon>Bacillota</taxon>
        <taxon>Bacilli</taxon>
        <taxon>Bacillales</taxon>
        <taxon>Thermoactinomycetaceae</taxon>
        <taxon>Polycladomyces</taxon>
    </lineage>
</organism>
<reference evidence="13" key="1">
    <citation type="journal article" date="2013" name="Int. J. Syst. Evol. Microbiol.">
        <title>Polycladomyces abyssicola gen. nov., sp. nov., a thermophilic filamentous bacterium isolated from hemipelagic sediment.</title>
        <authorList>
            <person name="Tsubouchi T."/>
            <person name="Shimane Y."/>
            <person name="Mori K."/>
            <person name="Usui K."/>
            <person name="Hiraki T."/>
            <person name="Tame A."/>
            <person name="Uematsu K."/>
            <person name="Maruyama T."/>
            <person name="Hatada Y."/>
        </authorList>
    </citation>
    <scope>NUCLEOTIDE SEQUENCE</scope>
    <source>
        <strain evidence="13">JIR-001</strain>
    </source>
</reference>
<dbReference type="InterPro" id="IPR011324">
    <property type="entry name" value="Cytotoxic_necrot_fac-like_cat"/>
</dbReference>
<evidence type="ECO:0000313" key="14">
    <source>
        <dbReference type="Proteomes" id="UP000677436"/>
    </source>
</evidence>
<keyword evidence="8" id="KW-0862">Zinc</keyword>
<evidence type="ECO:0000256" key="1">
    <source>
        <dbReference type="ARBA" id="ARBA00000553"/>
    </source>
</evidence>
<comment type="catalytic activity">
    <reaction evidence="10">
        <text>adenosine + phosphate = alpha-D-ribose 1-phosphate + adenine</text>
        <dbReference type="Rhea" id="RHEA:27642"/>
        <dbReference type="ChEBI" id="CHEBI:16335"/>
        <dbReference type="ChEBI" id="CHEBI:16708"/>
        <dbReference type="ChEBI" id="CHEBI:43474"/>
        <dbReference type="ChEBI" id="CHEBI:57720"/>
        <dbReference type="EC" id="2.4.2.1"/>
    </reaction>
    <physiologicalReaction direction="left-to-right" evidence="10">
        <dbReference type="Rhea" id="RHEA:27643"/>
    </physiologicalReaction>
</comment>
<comment type="catalytic activity">
    <reaction evidence="9">
        <text>adenosine + H2O + H(+) = inosine + NH4(+)</text>
        <dbReference type="Rhea" id="RHEA:24408"/>
        <dbReference type="ChEBI" id="CHEBI:15377"/>
        <dbReference type="ChEBI" id="CHEBI:15378"/>
        <dbReference type="ChEBI" id="CHEBI:16335"/>
        <dbReference type="ChEBI" id="CHEBI:17596"/>
        <dbReference type="ChEBI" id="CHEBI:28938"/>
        <dbReference type="EC" id="3.5.4.4"/>
    </reaction>
    <physiologicalReaction direction="left-to-right" evidence="9">
        <dbReference type="Rhea" id="RHEA:24409"/>
    </physiologicalReaction>
</comment>
<dbReference type="InterPro" id="IPR038371">
    <property type="entry name" value="Cu_polyphenol_OxRdtase_sf"/>
</dbReference>
<comment type="catalytic activity">
    <reaction evidence="11">
        <text>S-methyl-5'-thioadenosine + phosphate = 5-(methylsulfanyl)-alpha-D-ribose 1-phosphate + adenine</text>
        <dbReference type="Rhea" id="RHEA:11852"/>
        <dbReference type="ChEBI" id="CHEBI:16708"/>
        <dbReference type="ChEBI" id="CHEBI:17509"/>
        <dbReference type="ChEBI" id="CHEBI:43474"/>
        <dbReference type="ChEBI" id="CHEBI:58533"/>
        <dbReference type="EC" id="2.4.2.28"/>
    </reaction>
    <physiologicalReaction direction="left-to-right" evidence="11">
        <dbReference type="Rhea" id="RHEA:11853"/>
    </physiologicalReaction>
</comment>
<name>A0A8D5UHB1_9BACL</name>
<dbReference type="PANTHER" id="PTHR30616">
    <property type="entry name" value="UNCHARACTERIZED PROTEIN YFIH"/>
    <property type="match status" value="1"/>
</dbReference>
<dbReference type="AlphaFoldDB" id="A0A8D5UHB1"/>
<keyword evidence="14" id="KW-1185">Reference proteome</keyword>
<reference evidence="13" key="2">
    <citation type="journal article" date="2021" name="Microbiol. Resour. Announc.">
        <title>Complete Genome Sequence of Polycladomyces abyssicola JIR-001T, Isolated from Hemipelagic Sediment in Deep Seawater.</title>
        <authorList>
            <person name="Tsubouchi T."/>
            <person name="Kaneko Y."/>
        </authorList>
    </citation>
    <scope>NUCLEOTIDE SEQUENCE</scope>
    <source>
        <strain evidence="13">JIR-001</strain>
    </source>
</reference>
<dbReference type="Gene3D" id="3.60.140.10">
    <property type="entry name" value="CNF1/YfiH-like putative cysteine hydrolases"/>
    <property type="match status" value="1"/>
</dbReference>
<keyword evidence="5" id="KW-0808">Transferase</keyword>
<sequence length="270" mass="29970">MEPFQFHDGAGVPYFFLYKWEKEFPHLSVGMSARGSGKNYALHVGDDPDRVIANRKALANALNLPFAWWTCGEQVHGVAIQEVRGEDRGRGSDSRQTAFADTDGLVTKASGVWLTSFYADCVPLIFYSPDADVIGIAHAGWRGTVGGIGPRMVRRMVQMGADVGRIRAAIAPSIGGCCYEVDDRVANALQDVLPSVSKEILKPTQPGKWKLDLRLANREMLLLEGILPEHVELTHWCTSCHPEYFFSHRRDKGKTGRMVAWIVKRDGRDG</sequence>
<keyword evidence="6" id="KW-0479">Metal-binding</keyword>
<dbReference type="CDD" id="cd16833">
    <property type="entry name" value="YfiH"/>
    <property type="match status" value="1"/>
</dbReference>
<dbReference type="Pfam" id="PF02578">
    <property type="entry name" value="Cu-oxidase_4"/>
    <property type="match status" value="1"/>
</dbReference>
<evidence type="ECO:0000256" key="12">
    <source>
        <dbReference type="RuleBase" id="RU361274"/>
    </source>
</evidence>
<dbReference type="Proteomes" id="UP000677436">
    <property type="component" value="Chromosome"/>
</dbReference>
<comment type="function">
    <text evidence="3">Purine nucleoside enzyme that catalyzes the phosphorolysis of adenosine and inosine nucleosides, yielding D-ribose 1-phosphate and the respective free bases, adenine and hypoxanthine. Also catalyzes the phosphorolysis of S-methyl-5'-thioadenosine into adenine and S-methyl-5-thio-alpha-D-ribose 1-phosphate. Also has adenosine deaminase activity.</text>
</comment>
<accession>A0A8D5UHB1</accession>
<dbReference type="GO" id="GO:0005507">
    <property type="term" value="F:copper ion binding"/>
    <property type="evidence" value="ECO:0007669"/>
    <property type="project" value="TreeGrafter"/>
</dbReference>
<dbReference type="RefSeq" id="WP_212772597.1">
    <property type="nucleotide sequence ID" value="NZ_AP024601.1"/>
</dbReference>
<proteinExistence type="inferred from homology"/>
<evidence type="ECO:0000256" key="7">
    <source>
        <dbReference type="ARBA" id="ARBA00022801"/>
    </source>
</evidence>
<gene>
    <name evidence="13" type="ORF">JIR001_20220</name>
</gene>
<evidence type="ECO:0000256" key="11">
    <source>
        <dbReference type="ARBA" id="ARBA00049893"/>
    </source>
</evidence>
<evidence type="ECO:0000256" key="8">
    <source>
        <dbReference type="ARBA" id="ARBA00022833"/>
    </source>
</evidence>
<dbReference type="NCBIfam" id="TIGR00726">
    <property type="entry name" value="peptidoglycan editing factor PgeF"/>
    <property type="match status" value="1"/>
</dbReference>
<evidence type="ECO:0000313" key="13">
    <source>
        <dbReference type="EMBL" id="BCU82239.1"/>
    </source>
</evidence>